<dbReference type="RefSeq" id="XP_062650788.1">
    <property type="nucleotide sequence ID" value="XM_062786138.1"/>
</dbReference>
<proteinExistence type="predicted"/>
<evidence type="ECO:0000313" key="2">
    <source>
        <dbReference type="Proteomes" id="UP001302602"/>
    </source>
</evidence>
<evidence type="ECO:0000313" key="1">
    <source>
        <dbReference type="EMBL" id="KAK4127017.1"/>
    </source>
</evidence>
<dbReference type="AlphaFoldDB" id="A0AAN6U5Z8"/>
<reference evidence="1" key="1">
    <citation type="journal article" date="2023" name="Mol. Phylogenet. Evol.">
        <title>Genome-scale phylogeny and comparative genomics of the fungal order Sordariales.</title>
        <authorList>
            <person name="Hensen N."/>
            <person name="Bonometti L."/>
            <person name="Westerberg I."/>
            <person name="Brannstrom I.O."/>
            <person name="Guillou S."/>
            <person name="Cros-Aarteil S."/>
            <person name="Calhoun S."/>
            <person name="Haridas S."/>
            <person name="Kuo A."/>
            <person name="Mondo S."/>
            <person name="Pangilinan J."/>
            <person name="Riley R."/>
            <person name="LaButti K."/>
            <person name="Andreopoulos B."/>
            <person name="Lipzen A."/>
            <person name="Chen C."/>
            <person name="Yan M."/>
            <person name="Daum C."/>
            <person name="Ng V."/>
            <person name="Clum A."/>
            <person name="Steindorff A."/>
            <person name="Ohm R.A."/>
            <person name="Martin F."/>
            <person name="Silar P."/>
            <person name="Natvig D.O."/>
            <person name="Lalanne C."/>
            <person name="Gautier V."/>
            <person name="Ament-Velasquez S.L."/>
            <person name="Kruys A."/>
            <person name="Hutchinson M.I."/>
            <person name="Powell A.J."/>
            <person name="Barry K."/>
            <person name="Miller A.N."/>
            <person name="Grigoriev I.V."/>
            <person name="Debuchy R."/>
            <person name="Gladieux P."/>
            <person name="Hiltunen Thoren M."/>
            <person name="Johannesson H."/>
        </authorList>
    </citation>
    <scope>NUCLEOTIDE SEQUENCE</scope>
    <source>
        <strain evidence="1">CBS 731.68</strain>
    </source>
</reference>
<gene>
    <name evidence="1" type="ORF">N657DRAFT_186288</name>
</gene>
<dbReference type="GeneID" id="87822904"/>
<reference evidence="1" key="2">
    <citation type="submission" date="2023-05" db="EMBL/GenBank/DDBJ databases">
        <authorList>
            <consortium name="Lawrence Berkeley National Laboratory"/>
            <person name="Steindorff A."/>
            <person name="Hensen N."/>
            <person name="Bonometti L."/>
            <person name="Westerberg I."/>
            <person name="Brannstrom I.O."/>
            <person name="Guillou S."/>
            <person name="Cros-Aarteil S."/>
            <person name="Calhoun S."/>
            <person name="Haridas S."/>
            <person name="Kuo A."/>
            <person name="Mondo S."/>
            <person name="Pangilinan J."/>
            <person name="Riley R."/>
            <person name="Labutti K."/>
            <person name="Andreopoulos B."/>
            <person name="Lipzen A."/>
            <person name="Chen C."/>
            <person name="Yanf M."/>
            <person name="Daum C."/>
            <person name="Ng V."/>
            <person name="Clum A."/>
            <person name="Ohm R."/>
            <person name="Martin F."/>
            <person name="Silar P."/>
            <person name="Natvig D."/>
            <person name="Lalanne C."/>
            <person name="Gautier V."/>
            <person name="Ament-Velasquez S.L."/>
            <person name="Kruys A."/>
            <person name="Hutchinson M.I."/>
            <person name="Powell A.J."/>
            <person name="Barry K."/>
            <person name="Miller A.N."/>
            <person name="Grigoriev I.V."/>
            <person name="Debuchy R."/>
            <person name="Gladieux P."/>
            <person name="Thoren M.H."/>
            <person name="Johannesson H."/>
        </authorList>
    </citation>
    <scope>NUCLEOTIDE SEQUENCE</scope>
    <source>
        <strain evidence="1">CBS 731.68</strain>
    </source>
</reference>
<keyword evidence="2" id="KW-1185">Reference proteome</keyword>
<accession>A0AAN6U5Z8</accession>
<sequence length="153" mass="17846">MRFYLVAKAQSRDTVRRFQKKAMVQVDSKNMWQFPYGLKTSGSLSGQSWAIFRGDVELAQLALVEYNISNETMIDVLRGTRATKMPQDPLDERPRHFSWVTSRRFEMESYMTPAMLAVLPKSIDMLKLVHQTWDSVFTVYNSRVHWAFPDQSS</sequence>
<name>A0AAN6U5Z8_9PEZI</name>
<dbReference type="Proteomes" id="UP001302602">
    <property type="component" value="Unassembled WGS sequence"/>
</dbReference>
<comment type="caution">
    <text evidence="1">The sequence shown here is derived from an EMBL/GenBank/DDBJ whole genome shotgun (WGS) entry which is preliminary data.</text>
</comment>
<protein>
    <submittedName>
        <fullName evidence="1">Uncharacterized protein</fullName>
    </submittedName>
</protein>
<dbReference type="EMBL" id="MU853224">
    <property type="protein sequence ID" value="KAK4127017.1"/>
    <property type="molecule type" value="Genomic_DNA"/>
</dbReference>
<organism evidence="1 2">
    <name type="scientific">Parathielavia appendiculata</name>
    <dbReference type="NCBI Taxonomy" id="2587402"/>
    <lineage>
        <taxon>Eukaryota</taxon>
        <taxon>Fungi</taxon>
        <taxon>Dikarya</taxon>
        <taxon>Ascomycota</taxon>
        <taxon>Pezizomycotina</taxon>
        <taxon>Sordariomycetes</taxon>
        <taxon>Sordariomycetidae</taxon>
        <taxon>Sordariales</taxon>
        <taxon>Chaetomiaceae</taxon>
        <taxon>Parathielavia</taxon>
    </lineage>
</organism>